<accession>A0A4Z0YZ10</accession>
<comment type="caution">
    <text evidence="3">The sequence shown here is derived from an EMBL/GenBank/DDBJ whole genome shotgun (WGS) entry which is preliminary data.</text>
</comment>
<name>A0A4Z0YZ10_9PEZI</name>
<keyword evidence="1" id="KW-0175">Coiled coil</keyword>
<evidence type="ECO:0000256" key="1">
    <source>
        <dbReference type="SAM" id="Coils"/>
    </source>
</evidence>
<evidence type="ECO:0000313" key="4">
    <source>
        <dbReference type="Proteomes" id="UP000297716"/>
    </source>
</evidence>
<evidence type="ECO:0000313" key="3">
    <source>
        <dbReference type="EMBL" id="TGJ84440.1"/>
    </source>
</evidence>
<dbReference type="STRING" id="37992.A0A4Z0YZ10"/>
<feature type="coiled-coil region" evidence="1">
    <location>
        <begin position="73"/>
        <end position="110"/>
    </location>
</feature>
<dbReference type="EMBL" id="SKBN01000067">
    <property type="protein sequence ID" value="TGJ84440.1"/>
    <property type="molecule type" value="Genomic_DNA"/>
</dbReference>
<reference evidence="3 4" key="1">
    <citation type="submission" date="2019-03" db="EMBL/GenBank/DDBJ databases">
        <title>Draft genome sequence of Xylaria hypoxylon DSM 108379, a ubiquitous saprotrophic-parasitic fungi on hardwood.</title>
        <authorList>
            <person name="Buettner E."/>
            <person name="Leonhardt S."/>
            <person name="Gebauer A.M."/>
            <person name="Liers C."/>
            <person name="Hofrichter M."/>
            <person name="Kellner H."/>
        </authorList>
    </citation>
    <scope>NUCLEOTIDE SEQUENCE [LARGE SCALE GENOMIC DNA]</scope>
    <source>
        <strain evidence="3 4">DSM 108379</strain>
    </source>
</reference>
<dbReference type="AlphaFoldDB" id="A0A4Z0YZ10"/>
<dbReference type="OrthoDB" id="4763749at2759"/>
<feature type="region of interest" description="Disordered" evidence="2">
    <location>
        <begin position="378"/>
        <end position="398"/>
    </location>
</feature>
<feature type="coiled-coil region" evidence="1">
    <location>
        <begin position="279"/>
        <end position="306"/>
    </location>
</feature>
<organism evidence="3 4">
    <name type="scientific">Xylaria hypoxylon</name>
    <dbReference type="NCBI Taxonomy" id="37992"/>
    <lineage>
        <taxon>Eukaryota</taxon>
        <taxon>Fungi</taxon>
        <taxon>Dikarya</taxon>
        <taxon>Ascomycota</taxon>
        <taxon>Pezizomycotina</taxon>
        <taxon>Sordariomycetes</taxon>
        <taxon>Xylariomycetidae</taxon>
        <taxon>Xylariales</taxon>
        <taxon>Xylariaceae</taxon>
        <taxon>Xylaria</taxon>
    </lineage>
</organism>
<dbReference type="SUPFAM" id="SSF57997">
    <property type="entry name" value="Tropomyosin"/>
    <property type="match status" value="1"/>
</dbReference>
<dbReference type="Gene3D" id="1.10.287.1490">
    <property type="match status" value="1"/>
</dbReference>
<proteinExistence type="predicted"/>
<sequence>MSSEQGPIVELRGVASNLAGRMNWLAEQIDKDSQGSKTQAVKQKIQLFDTICESMTSLYAEFEANQQQVTTALSTIKKDRAKLNDDRAQLEASRQELAKTQRRYDADVEEQRRSREKLDAEWKAKAQDQLTSDKLEQSLNKIHLSNGQILGELAKQARKQQQHDEATDQLREARDLAQGELLEAGEQLSIRQDRLNNMRMNLQVVQGQLRQKDTALSTVQDQLDVTSTVVLNSQAQLREKESELSTVQSQLNERGTLLQKVQGQLRDKDTKLSTVQNQLGETNTELQTVRGELAEAKEQVAIVSSKLQQNVAEKQSLQSQIDNLWHQADEEKKSHEETKGLIVRLTSSIGRTEINFETVEAERDQLISTLAEKESSLKSSEDKVKQLEANTSSKRPRDALNKALPLGKHIRVNGVPPLDSPEIQWYKKADNIKSLFLNFRLVCSPEANMSLGDALAEFVRAFDGNEELDDPLLDFVSEAPKGNWYCFQQVTEYKMIDALIEDDECYIHKDRCFQVRNASGEEGCGIIHCRLKEY</sequence>
<keyword evidence="4" id="KW-1185">Reference proteome</keyword>
<gene>
    <name evidence="3" type="ORF">E0Z10_g4293</name>
</gene>
<evidence type="ECO:0000256" key="2">
    <source>
        <dbReference type="SAM" id="MobiDB-lite"/>
    </source>
</evidence>
<dbReference type="Proteomes" id="UP000297716">
    <property type="component" value="Unassembled WGS sequence"/>
</dbReference>
<protein>
    <submittedName>
        <fullName evidence="3">Uncharacterized protein</fullName>
    </submittedName>
</protein>